<dbReference type="Proteomes" id="UP000183404">
    <property type="component" value="Unassembled WGS sequence"/>
</dbReference>
<dbReference type="PANTHER" id="PTHR43384">
    <property type="entry name" value="SEPTUM SITE-DETERMINING PROTEIN MIND HOMOLOG, CHLOROPLASTIC-RELATED"/>
    <property type="match status" value="1"/>
</dbReference>
<evidence type="ECO:0000259" key="4">
    <source>
        <dbReference type="Pfam" id="PF13614"/>
    </source>
</evidence>
<accession>A0A1G7SXK9</accession>
<dbReference type="Pfam" id="PF13614">
    <property type="entry name" value="AAA_31"/>
    <property type="match status" value="1"/>
</dbReference>
<evidence type="ECO:0000256" key="2">
    <source>
        <dbReference type="ARBA" id="ARBA00022840"/>
    </source>
</evidence>
<dbReference type="AlphaFoldDB" id="A0A1G7SXK9"/>
<dbReference type="EMBL" id="FNBS01000057">
    <property type="protein sequence ID" value="SDG27816.1"/>
    <property type="molecule type" value="Genomic_DNA"/>
</dbReference>
<evidence type="ECO:0000313" key="6">
    <source>
        <dbReference type="Proteomes" id="UP000183404"/>
    </source>
</evidence>
<dbReference type="PANTHER" id="PTHR43384:SF6">
    <property type="entry name" value="SEPTUM SITE-DETERMINING PROTEIN MIND HOMOLOG, CHLOROPLASTIC"/>
    <property type="match status" value="1"/>
</dbReference>
<dbReference type="SUPFAM" id="SSF52540">
    <property type="entry name" value="P-loop containing nucleoside triphosphate hydrolases"/>
    <property type="match status" value="1"/>
</dbReference>
<dbReference type="InterPro" id="IPR050625">
    <property type="entry name" value="ParA/MinD_ATPase"/>
</dbReference>
<evidence type="ECO:0000256" key="3">
    <source>
        <dbReference type="SAM" id="Coils"/>
    </source>
</evidence>
<reference evidence="5 6" key="1">
    <citation type="submission" date="2016-10" db="EMBL/GenBank/DDBJ databases">
        <authorList>
            <person name="de Groot N.N."/>
        </authorList>
    </citation>
    <scope>NUCLEOTIDE SEQUENCE [LARGE SCALE GENOMIC DNA]</scope>
    <source>
        <strain evidence="5 6">DSM 569</strain>
    </source>
</reference>
<feature type="domain" description="AAA" evidence="4">
    <location>
        <begin position="3"/>
        <end position="138"/>
    </location>
</feature>
<proteinExistence type="predicted"/>
<organism evidence="5 6">
    <name type="scientific">Thermoanaerobacter thermohydrosulfuricus</name>
    <name type="common">Clostridium thermohydrosulfuricum</name>
    <dbReference type="NCBI Taxonomy" id="1516"/>
    <lineage>
        <taxon>Bacteria</taxon>
        <taxon>Bacillati</taxon>
        <taxon>Bacillota</taxon>
        <taxon>Clostridia</taxon>
        <taxon>Thermoanaerobacterales</taxon>
        <taxon>Thermoanaerobacteraceae</taxon>
        <taxon>Thermoanaerobacter</taxon>
    </lineage>
</organism>
<dbReference type="GO" id="GO:0005829">
    <property type="term" value="C:cytosol"/>
    <property type="evidence" value="ECO:0007669"/>
    <property type="project" value="TreeGrafter"/>
</dbReference>
<name>A0A1G7SXK9_THETY</name>
<evidence type="ECO:0000256" key="1">
    <source>
        <dbReference type="ARBA" id="ARBA00022741"/>
    </source>
</evidence>
<dbReference type="Gene3D" id="3.40.50.300">
    <property type="entry name" value="P-loop containing nucleotide triphosphate hydrolases"/>
    <property type="match status" value="1"/>
</dbReference>
<evidence type="ECO:0000313" key="5">
    <source>
        <dbReference type="EMBL" id="SDG27816.1"/>
    </source>
</evidence>
<keyword evidence="2" id="KW-0067">ATP-binding</keyword>
<keyword evidence="3" id="KW-0175">Coiled coil</keyword>
<dbReference type="GO" id="GO:0051782">
    <property type="term" value="P:negative regulation of cell division"/>
    <property type="evidence" value="ECO:0007669"/>
    <property type="project" value="TreeGrafter"/>
</dbReference>
<protein>
    <submittedName>
        <fullName evidence="5">MinD-like ATPase involved in chromosome partitioning or flagellar assembly</fullName>
    </submittedName>
</protein>
<keyword evidence="5" id="KW-0282">Flagellum</keyword>
<gene>
    <name evidence="5" type="ORF">SAMN04244560_02070</name>
</gene>
<keyword evidence="1" id="KW-0547">Nucleotide-binding</keyword>
<dbReference type="RefSeq" id="WP_074592743.1">
    <property type="nucleotide sequence ID" value="NZ_FNBS01000057.1"/>
</dbReference>
<keyword evidence="5" id="KW-0966">Cell projection</keyword>
<dbReference type="InterPro" id="IPR027417">
    <property type="entry name" value="P-loop_NTPase"/>
</dbReference>
<dbReference type="GO" id="GO:0005524">
    <property type="term" value="F:ATP binding"/>
    <property type="evidence" value="ECO:0007669"/>
    <property type="project" value="UniProtKB-KW"/>
</dbReference>
<sequence length="611" mass="70271">MFVSIFSPKGGVGKTTLSLALAELLSQSKKTCIVEFDFSPGDFPSLLDINKDNNLLRAVKNGVRKTVQKPEKKNYYVITGGYPDTHERFTREEIDKLLMELDSNFEVSIFDIQPGLIENSVEVLKNSDKIVIITEDEKATVLRTARVLKWLESGSFVKLGNVDIIVNKAASKLINIPENIVTFKVPYYGFQLTFDSKNLLKHMEYYKKFILNEPIPRSFLIKPPEIKKVDPHDIQVFINTAVNTLKTDDYERKEDFILENDVFADDNLSSAPEDIFLNKSDETYAKNINMSERRKNMVYVKTHYETLNSVISKEIENVTDDFDKADILVVSSFSEDEIDEYVKSNKKIILFTTPYYEGYARNKGIKYVFTEEASISEIINAVEELLSESESAKTEDEFYTGREIERKQTAEQNNDSRKTYVEPKVYSCNRNREKKYERNMVFVAGSEQQAKTFTAPVEAGAAEEKDIREIHRPEPVKSYPEEFKDKTVYSEEPVRKPDGYKTIESPHPIEEKSAFDSPQYNFSSFKYVIEDFKKDILAVAVKYETVLQEEGLKAVQEATDELKQKIKEALAEKEKAEKELEAVKKELEQVKTELQTRKEAALQLKKILSNL</sequence>
<dbReference type="GO" id="GO:0009898">
    <property type="term" value="C:cytoplasmic side of plasma membrane"/>
    <property type="evidence" value="ECO:0007669"/>
    <property type="project" value="TreeGrafter"/>
</dbReference>
<dbReference type="InterPro" id="IPR025669">
    <property type="entry name" value="AAA_dom"/>
</dbReference>
<dbReference type="GO" id="GO:0016887">
    <property type="term" value="F:ATP hydrolysis activity"/>
    <property type="evidence" value="ECO:0007669"/>
    <property type="project" value="TreeGrafter"/>
</dbReference>
<feature type="coiled-coil region" evidence="3">
    <location>
        <begin position="552"/>
        <end position="604"/>
    </location>
</feature>
<keyword evidence="5" id="KW-0969">Cilium</keyword>